<dbReference type="PROSITE" id="PS00181">
    <property type="entry name" value="GLNA_ATP"/>
    <property type="match status" value="1"/>
</dbReference>
<organism evidence="5 6">
    <name type="scientific">Hoylesella oralis ATCC 33269</name>
    <dbReference type="NCBI Taxonomy" id="873533"/>
    <lineage>
        <taxon>Bacteria</taxon>
        <taxon>Pseudomonadati</taxon>
        <taxon>Bacteroidota</taxon>
        <taxon>Bacteroidia</taxon>
        <taxon>Bacteroidales</taxon>
        <taxon>Prevotellaceae</taxon>
        <taxon>Hoylesella</taxon>
    </lineage>
</organism>
<dbReference type="GO" id="GO:0004356">
    <property type="term" value="F:glutamine synthetase activity"/>
    <property type="evidence" value="ECO:0007669"/>
    <property type="project" value="UniProtKB-EC"/>
</dbReference>
<dbReference type="InterPro" id="IPR052725">
    <property type="entry name" value="GS_Type-3"/>
</dbReference>
<evidence type="ECO:0000313" key="5">
    <source>
        <dbReference type="EMBL" id="EFZ37780.1"/>
    </source>
</evidence>
<dbReference type="InterPro" id="IPR008146">
    <property type="entry name" value="Gln_synth_cat_dom"/>
</dbReference>
<gene>
    <name evidence="5" type="primary">glnA</name>
    <name evidence="5" type="ORF">HMPREF0663_10149</name>
</gene>
<dbReference type="InterPro" id="IPR022147">
    <property type="entry name" value="GSIII_N"/>
</dbReference>
<comment type="similarity">
    <text evidence="1 2">Belongs to the glutamine synthetase family.</text>
</comment>
<dbReference type="Pfam" id="PF18318">
    <property type="entry name" value="Gln-synt_C-ter"/>
    <property type="match status" value="1"/>
</dbReference>
<dbReference type="SMART" id="SM01230">
    <property type="entry name" value="Gln-synt_C"/>
    <property type="match status" value="1"/>
</dbReference>
<dbReference type="AlphaFoldDB" id="E7RLZ9"/>
<feature type="domain" description="GS beta-grasp" evidence="3">
    <location>
        <begin position="110"/>
        <end position="199"/>
    </location>
</feature>
<comment type="caution">
    <text evidence="5">The sequence shown here is derived from an EMBL/GenBank/DDBJ whole genome shotgun (WGS) entry which is preliminary data.</text>
</comment>
<feature type="domain" description="GS catalytic" evidence="4">
    <location>
        <begin position="204"/>
        <end position="640"/>
    </location>
</feature>
<evidence type="ECO:0000259" key="3">
    <source>
        <dbReference type="PROSITE" id="PS51986"/>
    </source>
</evidence>
<evidence type="ECO:0000256" key="1">
    <source>
        <dbReference type="PROSITE-ProRule" id="PRU01330"/>
    </source>
</evidence>
<keyword evidence="6" id="KW-1185">Reference proteome</keyword>
<dbReference type="PROSITE" id="PS51986">
    <property type="entry name" value="GS_BETA_GRASP"/>
    <property type="match status" value="1"/>
</dbReference>
<dbReference type="PANTHER" id="PTHR42974">
    <property type="entry name" value="GLUTAMINE SYNTHETASE"/>
    <property type="match status" value="1"/>
</dbReference>
<reference evidence="5" key="1">
    <citation type="submission" date="2011-01" db="EMBL/GenBank/DDBJ databases">
        <authorList>
            <person name="Muzny D."/>
            <person name="Qin X."/>
            <person name="Buhay C."/>
            <person name="Dugan-Rocha S."/>
            <person name="Ding Y."/>
            <person name="Chen G."/>
            <person name="Hawes A."/>
            <person name="Holder M."/>
            <person name="Jhangiani S."/>
            <person name="Johnson A."/>
            <person name="Khan Z."/>
            <person name="Li Z."/>
            <person name="Liu W."/>
            <person name="Liu X."/>
            <person name="Perez L."/>
            <person name="Shen H."/>
            <person name="Wang Q."/>
            <person name="Watt J."/>
            <person name="Xi L."/>
            <person name="Xin Y."/>
            <person name="Zhou J."/>
            <person name="Deng J."/>
            <person name="Jiang H."/>
            <person name="Liu Y."/>
            <person name="Qu J."/>
            <person name="Song X.-Z."/>
            <person name="Zhang L."/>
            <person name="Villasana D."/>
            <person name="Johnson A."/>
            <person name="Liu J."/>
            <person name="Liyanage D."/>
            <person name="Lorensuhewa L."/>
            <person name="Robinson T."/>
            <person name="Song A."/>
            <person name="Song B.-B."/>
            <person name="Dinh H."/>
            <person name="Thornton R."/>
            <person name="Coyle M."/>
            <person name="Francisco L."/>
            <person name="Jackson L."/>
            <person name="Javaid M."/>
            <person name="Korchina V."/>
            <person name="Kovar C."/>
            <person name="Mata R."/>
            <person name="Mathew T."/>
            <person name="Ngo R."/>
            <person name="Nguyen L."/>
            <person name="Nguyen N."/>
            <person name="Okwuonu G."/>
            <person name="Ongeri F."/>
            <person name="Pham C."/>
            <person name="Simmons D."/>
            <person name="Wilczek-Boney K."/>
            <person name="Hale W."/>
            <person name="Jakkamsetti A."/>
            <person name="Pham P."/>
            <person name="Ruth R."/>
            <person name="San Lucas F."/>
            <person name="Warren J."/>
            <person name="Zhang J."/>
            <person name="Zhao Z."/>
            <person name="Zhou C."/>
            <person name="Zhu D."/>
            <person name="Lee S."/>
            <person name="Bess C."/>
            <person name="Blankenburg K."/>
            <person name="Forbes L."/>
            <person name="Fu Q."/>
            <person name="Gubbala S."/>
            <person name="Hirani K."/>
            <person name="Jayaseelan J.C."/>
            <person name="Lara F."/>
            <person name="Munidasa M."/>
            <person name="Palculict T."/>
            <person name="Patil S."/>
            <person name="Pu L.-L."/>
            <person name="Saada N."/>
            <person name="Tang L."/>
            <person name="Weissenberger G."/>
            <person name="Zhu Y."/>
            <person name="Hemphill L."/>
            <person name="Shang Y."/>
            <person name="Youmans B."/>
            <person name="Ayvaz T."/>
            <person name="Ross M."/>
            <person name="Santibanez J."/>
            <person name="Aqrawi P."/>
            <person name="Gross S."/>
            <person name="Joshi V."/>
            <person name="Fowler G."/>
            <person name="Nazareth L."/>
            <person name="Reid J."/>
            <person name="Worley K."/>
            <person name="Petrosino J."/>
            <person name="Highlander S."/>
            <person name="Gibbs R."/>
        </authorList>
    </citation>
    <scope>NUCLEOTIDE SEQUENCE [LARGE SCALE GENOMIC DNA]</scope>
    <source>
        <strain evidence="5">ATCC 33269</strain>
    </source>
</reference>
<dbReference type="PANTHER" id="PTHR42974:SF1">
    <property type="entry name" value="TYPE-3 GLUTAMINE SYNTHETASE"/>
    <property type="match status" value="1"/>
</dbReference>
<protein>
    <submittedName>
        <fullName evidence="5">Glutamate--ammonia ligase, catalytic domain protein</fullName>
        <ecNumber evidence="5">6.3.1.2</ecNumber>
    </submittedName>
</protein>
<dbReference type="Gene3D" id="1.20.120.1560">
    <property type="match status" value="1"/>
</dbReference>
<dbReference type="eggNOG" id="COG3968">
    <property type="taxonomic scope" value="Bacteria"/>
</dbReference>
<dbReference type="PROSITE" id="PS51987">
    <property type="entry name" value="GS_CATALYTIC"/>
    <property type="match status" value="1"/>
</dbReference>
<keyword evidence="5" id="KW-0436">Ligase</keyword>
<accession>E7RLZ9</accession>
<name>E7RLZ9_9BACT</name>
<dbReference type="InterPro" id="IPR014746">
    <property type="entry name" value="Gln_synth/guanido_kin_cat_dom"/>
</dbReference>
<dbReference type="InterPro" id="IPR040577">
    <property type="entry name" value="Gln-synt_C"/>
</dbReference>
<dbReference type="GO" id="GO:0006542">
    <property type="term" value="P:glutamine biosynthetic process"/>
    <property type="evidence" value="ECO:0007669"/>
    <property type="project" value="InterPro"/>
</dbReference>
<dbReference type="STRING" id="28134.SAMN05444288_0696"/>
<evidence type="ECO:0000313" key="6">
    <source>
        <dbReference type="Proteomes" id="UP000005580"/>
    </source>
</evidence>
<dbReference type="HOGENOM" id="CLU_024307_0_0_10"/>
<dbReference type="Proteomes" id="UP000005580">
    <property type="component" value="Unassembled WGS sequence"/>
</dbReference>
<dbReference type="InterPro" id="IPR008147">
    <property type="entry name" value="Gln_synt_N"/>
</dbReference>
<evidence type="ECO:0000256" key="2">
    <source>
        <dbReference type="RuleBase" id="RU000384"/>
    </source>
</evidence>
<sequence length="754" mass="85493">MVHSRARRNRKEKNNNTLTIKEPKTMANLRFEVVAEAFRKKPLEITAPSERPSEYFGKYVFNRAKMYKYLPVGVYEKLTDVIDNGARLDRSIADAVAEGMKRWAEENGVTHYTHWFQPLTEGTAEKHDAFVEHDGKGGMIEEFSGKLLVQQEPDASSFPSGGIRNTFEARGYSAWDPTSPVFIIDDTLCIPTIFISYTGEALDYKAPLLRSLHAVGKAAAEVCRYFYPDVKKVTTNLGWEQEYFLVDESLYSARPDLMLTGRTLMGHDSAKNQQMDDHYFGTIPDRVQAFMKDLEVQALELGIPCKTRHNEVAPNQFELAPIFEECNLAVDHNMLLMSLMKRVARKHGFRVLLHEKPFAGVNGSGKHNNWSLSTDTGILLHGAGKTAEDNLRFVVFIVETLMGVYRHNGLLKASIMSATNAHRLGANEAPPAIISAFLGKHLSDLLEHIENSHKADLFVLQGKKGMQLDIPQIPELMIDNTDRNRTSPFAFTGNRFEFRAVGSEANCASAIIVLNAAVAEALADFKKRVDALIKKGEDKVSAIVDIVREDIKTCKPIHFDGNGYSDEWIEEARRRGLDCETSCPLVFDRYLDADSVRMFETANVMHRNELEARNEVKWETYTKKIQIEARVMGDLSMNHIIPVATHYQSRLAKNVQNMYAIFDQAEAARLTARNVKIIKEIARRTQTIETGVEELVDARKVANKISDERAKAIAYHDTVEPKMKEIRYQIDKLELLVADELWTLPKYRELLFIR</sequence>
<dbReference type="Gene3D" id="3.30.590.10">
    <property type="entry name" value="Glutamine synthetase/guanido kinase, catalytic domain"/>
    <property type="match status" value="1"/>
</dbReference>
<dbReference type="Pfam" id="PF00120">
    <property type="entry name" value="Gln-synt_C"/>
    <property type="match status" value="1"/>
</dbReference>
<evidence type="ECO:0000259" key="4">
    <source>
        <dbReference type="PROSITE" id="PS51987"/>
    </source>
</evidence>
<dbReference type="InterPro" id="IPR027303">
    <property type="entry name" value="Gln_synth_gly_rich_site"/>
</dbReference>
<dbReference type="SUPFAM" id="SSF55931">
    <property type="entry name" value="Glutamine synthetase/guanido kinase"/>
    <property type="match status" value="1"/>
</dbReference>
<dbReference type="EC" id="6.3.1.2" evidence="5"/>
<proteinExistence type="inferred from homology"/>
<dbReference type="Pfam" id="PF12437">
    <property type="entry name" value="GSIII_N"/>
    <property type="match status" value="1"/>
</dbReference>
<dbReference type="EMBL" id="AEPE02000002">
    <property type="protein sequence ID" value="EFZ37780.1"/>
    <property type="molecule type" value="Genomic_DNA"/>
</dbReference>